<name>A0A915ZQ81_9GLOM</name>
<comment type="caution">
    <text evidence="1">The sequence shown here is derived from an EMBL/GenBank/DDBJ whole genome shotgun (WGS) entry which is preliminary data.</text>
</comment>
<accession>A0A915ZQ81</accession>
<dbReference type="AlphaFoldDB" id="A0A915ZQ81"/>
<organism evidence="1 2">
    <name type="scientific">Rhizophagus irregularis</name>
    <dbReference type="NCBI Taxonomy" id="588596"/>
    <lineage>
        <taxon>Eukaryota</taxon>
        <taxon>Fungi</taxon>
        <taxon>Fungi incertae sedis</taxon>
        <taxon>Mucoromycota</taxon>
        <taxon>Glomeromycotina</taxon>
        <taxon>Glomeromycetes</taxon>
        <taxon>Glomerales</taxon>
        <taxon>Glomeraceae</taxon>
        <taxon>Rhizophagus</taxon>
    </lineage>
</organism>
<evidence type="ECO:0000313" key="2">
    <source>
        <dbReference type="Proteomes" id="UP000684084"/>
    </source>
</evidence>
<gene>
    <name evidence="1" type="ORF">CHRIB12_LOCUS19780</name>
</gene>
<proteinExistence type="predicted"/>
<dbReference type="EMBL" id="CAGKOT010000056">
    <property type="protein sequence ID" value="CAB5386628.1"/>
    <property type="molecule type" value="Genomic_DNA"/>
</dbReference>
<dbReference type="Proteomes" id="UP000684084">
    <property type="component" value="Unassembled WGS sequence"/>
</dbReference>
<dbReference type="OrthoDB" id="2448364at2759"/>
<sequence>MQNSDFEGAPSGCRPVVIRGIQIKDEKTDKSFWQYIEDTQKLELLRERQVINLALKVIGLKSENESYLSEANLRTCDTEILTIITRKFHHEIDGSIHESLHRSPRGSPHEVSLGQIVVLATIRNDPE</sequence>
<protein>
    <submittedName>
        <fullName evidence="1">Uncharacterized protein</fullName>
    </submittedName>
</protein>
<evidence type="ECO:0000313" key="1">
    <source>
        <dbReference type="EMBL" id="CAB5386628.1"/>
    </source>
</evidence>
<reference evidence="1" key="1">
    <citation type="submission" date="2020-05" db="EMBL/GenBank/DDBJ databases">
        <authorList>
            <person name="Rincon C."/>
            <person name="Sanders R I."/>
            <person name="Robbins C."/>
            <person name="Chaturvedi A."/>
        </authorList>
    </citation>
    <scope>NUCLEOTIDE SEQUENCE</scope>
    <source>
        <strain evidence="1">CHB12</strain>
    </source>
</reference>